<dbReference type="GO" id="GO:0005829">
    <property type="term" value="C:cytosol"/>
    <property type="evidence" value="ECO:0007669"/>
    <property type="project" value="TreeGrafter"/>
</dbReference>
<keyword evidence="12" id="KW-1185">Reference proteome</keyword>
<dbReference type="GO" id="GO:0006508">
    <property type="term" value="P:proteolysis"/>
    <property type="evidence" value="ECO:0007669"/>
    <property type="project" value="UniProtKB-UniRule"/>
</dbReference>
<dbReference type="HAMAP" id="MF_00550">
    <property type="entry name" value="Aminopeptidase_M20"/>
    <property type="match status" value="1"/>
</dbReference>
<dbReference type="InterPro" id="IPR011650">
    <property type="entry name" value="Peptidase_M20_dimer"/>
</dbReference>
<dbReference type="InterPro" id="IPR036264">
    <property type="entry name" value="Bact_exopeptidase_dim_dom"/>
</dbReference>
<evidence type="ECO:0000256" key="6">
    <source>
        <dbReference type="ARBA" id="ARBA00023049"/>
    </source>
</evidence>
<comment type="cofactor">
    <cofactor evidence="7 9">
        <name>Zn(2+)</name>
        <dbReference type="ChEBI" id="CHEBI:29105"/>
    </cofactor>
    <text evidence="7 9">Binds 2 Zn(2+) ions per subunit.</text>
</comment>
<protein>
    <recommendedName>
        <fullName evidence="7">Peptidase T</fullName>
        <ecNumber evidence="7">3.4.11.4</ecNumber>
    </recommendedName>
    <alternativeName>
        <fullName evidence="7">Aminotripeptidase</fullName>
        <shortName evidence="7">Tripeptidase</shortName>
    </alternativeName>
    <alternativeName>
        <fullName evidence="7">Tripeptide aminopeptidase</fullName>
    </alternativeName>
</protein>
<evidence type="ECO:0000256" key="2">
    <source>
        <dbReference type="ARBA" id="ARBA00022670"/>
    </source>
</evidence>
<evidence type="ECO:0000256" key="4">
    <source>
        <dbReference type="ARBA" id="ARBA00022801"/>
    </source>
</evidence>
<dbReference type="PIRSF" id="PIRSF037215">
    <property type="entry name" value="Peptidase_M20B"/>
    <property type="match status" value="1"/>
</dbReference>
<dbReference type="InterPro" id="IPR002933">
    <property type="entry name" value="Peptidase_M20"/>
</dbReference>
<feature type="binding site" evidence="7 9">
    <location>
        <position position="176"/>
    </location>
    <ligand>
        <name>Zn(2+)</name>
        <dbReference type="ChEBI" id="CHEBI:29105"/>
        <label>2</label>
    </ligand>
</feature>
<keyword evidence="4 7" id="KW-0378">Hydrolase</keyword>
<dbReference type="SUPFAM" id="SSF55031">
    <property type="entry name" value="Bacterial exopeptidase dimerisation domain"/>
    <property type="match status" value="1"/>
</dbReference>
<keyword evidence="7 11" id="KW-0031">Aminopeptidase</keyword>
<feature type="active site" evidence="7 8">
    <location>
        <position position="80"/>
    </location>
</feature>
<dbReference type="NCBIfam" id="TIGR01882">
    <property type="entry name" value="peptidase-T"/>
    <property type="match status" value="1"/>
</dbReference>
<feature type="active site" description="Proton acceptor" evidence="7 8">
    <location>
        <position position="175"/>
    </location>
</feature>
<evidence type="ECO:0000313" key="12">
    <source>
        <dbReference type="Proteomes" id="UP000443153"/>
    </source>
</evidence>
<dbReference type="EMBL" id="WKJH01000021">
    <property type="protein sequence ID" value="MRX65160.1"/>
    <property type="molecule type" value="Genomic_DNA"/>
</dbReference>
<evidence type="ECO:0000256" key="9">
    <source>
        <dbReference type="PIRSR" id="PIRSR037215-2"/>
    </source>
</evidence>
<dbReference type="Pfam" id="PF07687">
    <property type="entry name" value="M20_dimer"/>
    <property type="match status" value="1"/>
</dbReference>
<dbReference type="PANTHER" id="PTHR42994">
    <property type="entry name" value="PEPTIDASE T"/>
    <property type="match status" value="1"/>
</dbReference>
<keyword evidence="6 7" id="KW-0482">Metalloprotease</keyword>
<dbReference type="NCBIfam" id="NF009920">
    <property type="entry name" value="PRK13381.1"/>
    <property type="match status" value="1"/>
</dbReference>
<dbReference type="AlphaFoldDB" id="A0A6I2MRU6"/>
<keyword evidence="3 7" id="KW-0479">Metal-binding</keyword>
<dbReference type="InterPro" id="IPR001261">
    <property type="entry name" value="ArgE/DapE_CS"/>
</dbReference>
<dbReference type="InterPro" id="IPR010161">
    <property type="entry name" value="Peptidase_M20B"/>
</dbReference>
<dbReference type="NCBIfam" id="NF003976">
    <property type="entry name" value="PRK05469.1"/>
    <property type="match status" value="1"/>
</dbReference>
<comment type="similarity">
    <text evidence="1 7">Belongs to the peptidase M20B family.</text>
</comment>
<dbReference type="Gene3D" id="3.40.630.10">
    <property type="entry name" value="Zn peptidases"/>
    <property type="match status" value="1"/>
</dbReference>
<dbReference type="PROSITE" id="PS00758">
    <property type="entry name" value="ARGE_DAPE_CPG2_1"/>
    <property type="match status" value="1"/>
</dbReference>
<evidence type="ECO:0000256" key="7">
    <source>
        <dbReference type="HAMAP-Rule" id="MF_00550"/>
    </source>
</evidence>
<dbReference type="GO" id="GO:0008270">
    <property type="term" value="F:zinc ion binding"/>
    <property type="evidence" value="ECO:0007669"/>
    <property type="project" value="UniProtKB-UniRule"/>
</dbReference>
<dbReference type="RefSeq" id="WP_154367714.1">
    <property type="nucleotide sequence ID" value="NZ_WKJH01000021.1"/>
</dbReference>
<dbReference type="GO" id="GO:0045148">
    <property type="term" value="F:tripeptide aminopeptidase activity"/>
    <property type="evidence" value="ECO:0007669"/>
    <property type="project" value="UniProtKB-UniRule"/>
</dbReference>
<organism evidence="11 12">
    <name type="scientific">Maribacter luteus</name>
    <dbReference type="NCBI Taxonomy" id="2594478"/>
    <lineage>
        <taxon>Bacteria</taxon>
        <taxon>Pseudomonadati</taxon>
        <taxon>Bacteroidota</taxon>
        <taxon>Flavobacteriia</taxon>
        <taxon>Flavobacteriales</taxon>
        <taxon>Flavobacteriaceae</taxon>
        <taxon>Maribacter</taxon>
    </lineage>
</organism>
<accession>A0A6I2MRU6</accession>
<dbReference type="Pfam" id="PF01546">
    <property type="entry name" value="Peptidase_M20"/>
    <property type="match status" value="1"/>
</dbReference>
<dbReference type="PANTHER" id="PTHR42994:SF1">
    <property type="entry name" value="PEPTIDASE T"/>
    <property type="match status" value="1"/>
</dbReference>
<proteinExistence type="inferred from homology"/>
<dbReference type="EC" id="3.4.11.4" evidence="7"/>
<gene>
    <name evidence="7 11" type="primary">pepT</name>
    <name evidence="11" type="ORF">GJ691_13425</name>
</gene>
<dbReference type="Proteomes" id="UP000443153">
    <property type="component" value="Unassembled WGS sequence"/>
</dbReference>
<evidence type="ECO:0000256" key="1">
    <source>
        <dbReference type="ARBA" id="ARBA00009692"/>
    </source>
</evidence>
<evidence type="ECO:0000256" key="5">
    <source>
        <dbReference type="ARBA" id="ARBA00022833"/>
    </source>
</evidence>
<feature type="binding site" evidence="7 9">
    <location>
        <position position="141"/>
    </location>
    <ligand>
        <name>Zn(2+)</name>
        <dbReference type="ChEBI" id="CHEBI:29105"/>
        <label>1</label>
    </ligand>
</feature>
<comment type="function">
    <text evidence="7">Cleaves the N-terminal amino acid of tripeptides.</text>
</comment>
<keyword evidence="7" id="KW-0963">Cytoplasm</keyword>
<feature type="binding site" evidence="7 9">
    <location>
        <position position="379"/>
    </location>
    <ligand>
        <name>Zn(2+)</name>
        <dbReference type="ChEBI" id="CHEBI:29105"/>
        <label>2</label>
    </ligand>
</feature>
<evidence type="ECO:0000256" key="8">
    <source>
        <dbReference type="PIRSR" id="PIRSR037215-1"/>
    </source>
</evidence>
<dbReference type="Gene3D" id="3.30.70.360">
    <property type="match status" value="1"/>
</dbReference>
<sequence length="408" mass="45797">MQQLLDRFLGYVKIDTQSDPNSQTTPSTEKQWNLATELAYELERIGMKDVTIDDNAYIMATLPSNIDKEVPVIGFISHFDTTPDFSGTDVNPQIIKDYDGKDIILNKEKNIVLSPDYFEDLLQYKGQTLITTDGTTLLGADDKAGIAEIVTAMEYLVQHPEIKHGKIRVAFTPDEEIGRGAHKFDVKKFGADWAYTMDGSQVGELEYENFNAAGAKVIVSGKSVHPGYAKGKMINAISIANEFIGILPPEETPQYTTGREGFFHIHQIKGEIEHTEFEMIIRDHDRERFEERKELLRKITEKLNAVHGPCIALEIKDQYFNMREKVEPVFHIVEIAKAAMEEIGITPIIKPIRGGTDGSQLSFMGLPCPNIFAGGHNFHGKYEYVPVESMIKAVAVIIKICELTTKKV</sequence>
<comment type="catalytic activity">
    <reaction evidence="7">
        <text>Release of the N-terminal residue from a tripeptide.</text>
        <dbReference type="EC" id="3.4.11.4"/>
    </reaction>
</comment>
<dbReference type="SUPFAM" id="SSF53187">
    <property type="entry name" value="Zn-dependent exopeptidases"/>
    <property type="match status" value="1"/>
</dbReference>
<comment type="subcellular location">
    <subcellularLocation>
        <location evidence="7">Cytoplasm</location>
    </subcellularLocation>
</comment>
<evidence type="ECO:0000313" key="11">
    <source>
        <dbReference type="EMBL" id="MRX65160.1"/>
    </source>
</evidence>
<keyword evidence="5 7" id="KW-0862">Zinc</keyword>
<name>A0A6I2MRU6_9FLAO</name>
<feature type="binding site" evidence="7 9">
    <location>
        <position position="78"/>
    </location>
    <ligand>
        <name>Zn(2+)</name>
        <dbReference type="ChEBI" id="CHEBI:29105"/>
        <label>1</label>
    </ligand>
</feature>
<dbReference type="GO" id="GO:0008237">
    <property type="term" value="F:metallopeptidase activity"/>
    <property type="evidence" value="ECO:0007669"/>
    <property type="project" value="UniProtKB-KW"/>
</dbReference>
<dbReference type="PROSITE" id="PS00759">
    <property type="entry name" value="ARGE_DAPE_CPG2_2"/>
    <property type="match status" value="1"/>
</dbReference>
<dbReference type="CDD" id="cd03892">
    <property type="entry name" value="M20_peptT"/>
    <property type="match status" value="1"/>
</dbReference>
<dbReference type="OrthoDB" id="9804934at2"/>
<dbReference type="GO" id="GO:0043171">
    <property type="term" value="P:peptide catabolic process"/>
    <property type="evidence" value="ECO:0007669"/>
    <property type="project" value="UniProtKB-UniRule"/>
</dbReference>
<keyword evidence="2 7" id="KW-0645">Protease</keyword>
<reference evidence="11 12" key="1">
    <citation type="submission" date="2019-11" db="EMBL/GenBank/DDBJ databases">
        <title>Maribacter lutea sp. nov., a marine bacterium isolated from intertidal sand.</title>
        <authorList>
            <person name="Liu A."/>
        </authorList>
    </citation>
    <scope>NUCLEOTIDE SEQUENCE [LARGE SCALE GENOMIC DNA]</scope>
    <source>
        <strain evidence="11 12">RZ05</strain>
    </source>
</reference>
<evidence type="ECO:0000256" key="3">
    <source>
        <dbReference type="ARBA" id="ARBA00022723"/>
    </source>
</evidence>
<feature type="binding site" evidence="7 9">
    <location>
        <position position="198"/>
    </location>
    <ligand>
        <name>Zn(2+)</name>
        <dbReference type="ChEBI" id="CHEBI:29105"/>
        <label>1</label>
    </ligand>
</feature>
<evidence type="ECO:0000259" key="10">
    <source>
        <dbReference type="Pfam" id="PF07687"/>
    </source>
</evidence>
<feature type="binding site" evidence="7 9">
    <location>
        <position position="141"/>
    </location>
    <ligand>
        <name>Zn(2+)</name>
        <dbReference type="ChEBI" id="CHEBI:29105"/>
        <label>2</label>
    </ligand>
</feature>
<feature type="domain" description="Peptidase M20 dimerisation" evidence="10">
    <location>
        <begin position="207"/>
        <end position="306"/>
    </location>
</feature>
<comment type="caution">
    <text evidence="11">The sequence shown here is derived from an EMBL/GenBank/DDBJ whole genome shotgun (WGS) entry which is preliminary data.</text>
</comment>